<reference evidence="2" key="1">
    <citation type="journal article" date="2016" name="Nat. Biotechnol.">
        <title>Sequencing wild and cultivated cassava and related species reveals extensive interspecific hybridization and genetic diversity.</title>
        <authorList>
            <person name="Bredeson J.V."/>
            <person name="Lyons J.B."/>
            <person name="Prochnik S.E."/>
            <person name="Wu G.A."/>
            <person name="Ha C.M."/>
            <person name="Edsinger-Gonzales E."/>
            <person name="Grimwood J."/>
            <person name="Schmutz J."/>
            <person name="Rabbi I.Y."/>
            <person name="Egesi C."/>
            <person name="Nauluvula P."/>
            <person name="Lebot V."/>
            <person name="Ndunguru J."/>
            <person name="Mkamilo G."/>
            <person name="Bart R.S."/>
            <person name="Setter T.L."/>
            <person name="Gleadow R.M."/>
            <person name="Kulakow P."/>
            <person name="Ferguson M.E."/>
            <person name="Rounsley S."/>
            <person name="Rokhsar D.S."/>
        </authorList>
    </citation>
    <scope>NUCLEOTIDE SEQUENCE [LARGE SCALE GENOMIC DNA]</scope>
    <source>
        <strain evidence="2">cv. AM560-2</strain>
    </source>
</reference>
<evidence type="ECO:0000313" key="1">
    <source>
        <dbReference type="EMBL" id="KAG8661939.1"/>
    </source>
</evidence>
<sequence>MDSITHSRLLFSLPSSALPKSLNQSLNLINSSFLFNINPLFSSPSLYRICFSLSRPTCRRPSALPIGCHLASRTVLTTPYCHLVSIFYCSNLPIGFLCCVAESLRFWLFEPRCDMHDIGGWYIETFGRDKKGRTVLSQRYWDGFDESEQYDKRLHPAMYLLALAYRTLDLEDTKRRKQAFKNFIESQLFRVFHWCKKLV</sequence>
<accession>A0ACB7IA41</accession>
<proteinExistence type="predicted"/>
<evidence type="ECO:0000313" key="2">
    <source>
        <dbReference type="Proteomes" id="UP000091857"/>
    </source>
</evidence>
<organism evidence="1 2">
    <name type="scientific">Manihot esculenta</name>
    <name type="common">Cassava</name>
    <name type="synonym">Jatropha manihot</name>
    <dbReference type="NCBI Taxonomy" id="3983"/>
    <lineage>
        <taxon>Eukaryota</taxon>
        <taxon>Viridiplantae</taxon>
        <taxon>Streptophyta</taxon>
        <taxon>Embryophyta</taxon>
        <taxon>Tracheophyta</taxon>
        <taxon>Spermatophyta</taxon>
        <taxon>Magnoliopsida</taxon>
        <taxon>eudicotyledons</taxon>
        <taxon>Gunneridae</taxon>
        <taxon>Pentapetalae</taxon>
        <taxon>rosids</taxon>
        <taxon>fabids</taxon>
        <taxon>Malpighiales</taxon>
        <taxon>Euphorbiaceae</taxon>
        <taxon>Crotonoideae</taxon>
        <taxon>Manihoteae</taxon>
        <taxon>Manihot</taxon>
    </lineage>
</organism>
<protein>
    <submittedName>
        <fullName evidence="1">Uncharacterized protein</fullName>
    </submittedName>
</protein>
<dbReference type="EMBL" id="CM004387">
    <property type="protein sequence ID" value="KAG8661939.1"/>
    <property type="molecule type" value="Genomic_DNA"/>
</dbReference>
<name>A0ACB7IA41_MANES</name>
<comment type="caution">
    <text evidence="1">The sequence shown here is derived from an EMBL/GenBank/DDBJ whole genome shotgun (WGS) entry which is preliminary data.</text>
</comment>
<keyword evidence="2" id="KW-1185">Reference proteome</keyword>
<gene>
    <name evidence="1" type="ORF">MANES_01G047215v8</name>
</gene>
<dbReference type="Proteomes" id="UP000091857">
    <property type="component" value="Chromosome 1"/>
</dbReference>